<dbReference type="Proteomes" id="UP000283530">
    <property type="component" value="Unassembled WGS sequence"/>
</dbReference>
<dbReference type="FunFam" id="3.40.50.300:FF:000840">
    <property type="entry name" value="Immune-associated nucleotide-binding protein 9"/>
    <property type="match status" value="1"/>
</dbReference>
<keyword evidence="2" id="KW-0547">Nucleotide-binding</keyword>
<dbReference type="Gene3D" id="3.40.50.300">
    <property type="entry name" value="P-loop containing nucleotide triphosphate hydrolases"/>
    <property type="match status" value="1"/>
</dbReference>
<dbReference type="InterPro" id="IPR045058">
    <property type="entry name" value="GIMA/IAN/Toc"/>
</dbReference>
<name>A0A3S3MJ47_9MAGN</name>
<keyword evidence="3" id="KW-0342">GTP-binding</keyword>
<dbReference type="SUPFAM" id="SSF52540">
    <property type="entry name" value="P-loop containing nucleoside triphosphate hydrolases"/>
    <property type="match status" value="1"/>
</dbReference>
<proteinExistence type="inferred from homology"/>
<sequence length="341" mass="38135">MGGSFIDSDWEEFTVPANAASTVVLVGRTGNGKSATGNSILGRKAFKSRASSSGVTSTCEIESTIQKDGHTINVIDTPGLFDFSPGSDFIGKEIVKCIDLAKDGIHAVLMVFSVRTRFSREEEAALESLQNFFGKKITDYMIVVFTGGDELEDNDETLFDYLGRECPEPLQKVLHFCKNRVVLFDNKTKDPTKQAAQVQQLLSLVNLVVAENGGQPYSDEFFKELKVGAMKLHNQKAEVESLRGYSKQEISELKEQIYKSYDDQLKRITEMVESKLKETTQRLEKQLAEEQAARLEAEKLAHAAQMRSSDEIQKLRESLEKAKQETEDLRKRAESGRCAIL</sequence>
<feature type="compositionally biased region" description="Basic and acidic residues" evidence="4">
    <location>
        <begin position="318"/>
        <end position="335"/>
    </location>
</feature>
<comment type="caution">
    <text evidence="6">The sequence shown here is derived from an EMBL/GenBank/DDBJ whole genome shotgun (WGS) entry which is preliminary data.</text>
</comment>
<evidence type="ECO:0000256" key="1">
    <source>
        <dbReference type="ARBA" id="ARBA00008535"/>
    </source>
</evidence>
<dbReference type="STRING" id="337451.A0A3S3MJ47"/>
<dbReference type="InterPro" id="IPR027417">
    <property type="entry name" value="P-loop_NTPase"/>
</dbReference>
<dbReference type="GO" id="GO:0005525">
    <property type="term" value="F:GTP binding"/>
    <property type="evidence" value="ECO:0007669"/>
    <property type="project" value="UniProtKB-KW"/>
</dbReference>
<dbReference type="PANTHER" id="PTHR10903:SF184">
    <property type="entry name" value="GTP-BINDING PROTEIN A"/>
    <property type="match status" value="1"/>
</dbReference>
<evidence type="ECO:0000256" key="3">
    <source>
        <dbReference type="ARBA" id="ARBA00023134"/>
    </source>
</evidence>
<feature type="region of interest" description="Disordered" evidence="4">
    <location>
        <begin position="318"/>
        <end position="341"/>
    </location>
</feature>
<comment type="similarity">
    <text evidence="1">Belongs to the TRAFAC class TrmE-Era-EngA-EngB-Septin-like GTPase superfamily. AIG1/Toc34/Toc159-like paraseptin GTPase family. IAN subfamily.</text>
</comment>
<evidence type="ECO:0000313" key="7">
    <source>
        <dbReference type="Proteomes" id="UP000283530"/>
    </source>
</evidence>
<dbReference type="AlphaFoldDB" id="A0A3S3MJ47"/>
<feature type="domain" description="AIG1-type G" evidence="5">
    <location>
        <begin position="18"/>
        <end position="226"/>
    </location>
</feature>
<evidence type="ECO:0000256" key="4">
    <source>
        <dbReference type="SAM" id="MobiDB-lite"/>
    </source>
</evidence>
<dbReference type="OrthoDB" id="8954335at2759"/>
<gene>
    <name evidence="6" type="ORF">CKAN_01351700</name>
</gene>
<protein>
    <submittedName>
        <fullName evidence="6">Immune-associated nucleotide-binding protein 9</fullName>
    </submittedName>
</protein>
<dbReference type="PROSITE" id="PS51720">
    <property type="entry name" value="G_AIG1"/>
    <property type="match status" value="1"/>
</dbReference>
<evidence type="ECO:0000259" key="5">
    <source>
        <dbReference type="PROSITE" id="PS51720"/>
    </source>
</evidence>
<keyword evidence="7" id="KW-1185">Reference proteome</keyword>
<accession>A0A3S3MJ47</accession>
<dbReference type="Pfam" id="PF04548">
    <property type="entry name" value="AIG1"/>
    <property type="match status" value="1"/>
</dbReference>
<dbReference type="CDD" id="cd01852">
    <property type="entry name" value="AIG1"/>
    <property type="match status" value="1"/>
</dbReference>
<dbReference type="EMBL" id="QPKB01000005">
    <property type="protein sequence ID" value="RWR84693.1"/>
    <property type="molecule type" value="Genomic_DNA"/>
</dbReference>
<evidence type="ECO:0000256" key="2">
    <source>
        <dbReference type="ARBA" id="ARBA00022741"/>
    </source>
</evidence>
<evidence type="ECO:0000313" key="6">
    <source>
        <dbReference type="EMBL" id="RWR84693.1"/>
    </source>
</evidence>
<organism evidence="6 7">
    <name type="scientific">Cinnamomum micranthum f. kanehirae</name>
    <dbReference type="NCBI Taxonomy" id="337451"/>
    <lineage>
        <taxon>Eukaryota</taxon>
        <taxon>Viridiplantae</taxon>
        <taxon>Streptophyta</taxon>
        <taxon>Embryophyta</taxon>
        <taxon>Tracheophyta</taxon>
        <taxon>Spermatophyta</taxon>
        <taxon>Magnoliopsida</taxon>
        <taxon>Magnoliidae</taxon>
        <taxon>Laurales</taxon>
        <taxon>Lauraceae</taxon>
        <taxon>Cinnamomum</taxon>
    </lineage>
</organism>
<dbReference type="PANTHER" id="PTHR10903">
    <property type="entry name" value="GTPASE, IMAP FAMILY MEMBER-RELATED"/>
    <property type="match status" value="1"/>
</dbReference>
<dbReference type="InterPro" id="IPR006703">
    <property type="entry name" value="G_AIG1"/>
</dbReference>
<reference evidence="6 7" key="1">
    <citation type="journal article" date="2019" name="Nat. Plants">
        <title>Stout camphor tree genome fills gaps in understanding of flowering plant genome evolution.</title>
        <authorList>
            <person name="Chaw S.M."/>
            <person name="Liu Y.C."/>
            <person name="Wu Y.W."/>
            <person name="Wang H.Y."/>
            <person name="Lin C.I."/>
            <person name="Wu C.S."/>
            <person name="Ke H.M."/>
            <person name="Chang L.Y."/>
            <person name="Hsu C.Y."/>
            <person name="Yang H.T."/>
            <person name="Sudianto E."/>
            <person name="Hsu M.H."/>
            <person name="Wu K.P."/>
            <person name="Wang L.N."/>
            <person name="Leebens-Mack J.H."/>
            <person name="Tsai I.J."/>
        </authorList>
    </citation>
    <scope>NUCLEOTIDE SEQUENCE [LARGE SCALE GENOMIC DNA]</scope>
    <source>
        <strain evidence="7">cv. Chaw 1501</strain>
        <tissue evidence="6">Young leaves</tissue>
    </source>
</reference>